<feature type="region of interest" description="Disordered" evidence="1">
    <location>
        <begin position="388"/>
        <end position="418"/>
    </location>
</feature>
<name>A0A8B6DK81_MYTGA</name>
<dbReference type="InterPro" id="IPR001315">
    <property type="entry name" value="CARD"/>
</dbReference>
<dbReference type="AlphaFoldDB" id="A0A8B6DK81"/>
<feature type="compositionally biased region" description="Polar residues" evidence="1">
    <location>
        <begin position="542"/>
        <end position="551"/>
    </location>
</feature>
<dbReference type="PROSITE" id="PS50209">
    <property type="entry name" value="CARD"/>
    <property type="match status" value="1"/>
</dbReference>
<evidence type="ECO:0000259" key="2">
    <source>
        <dbReference type="PROSITE" id="PS50209"/>
    </source>
</evidence>
<feature type="region of interest" description="Disordered" evidence="1">
    <location>
        <begin position="1"/>
        <end position="25"/>
    </location>
</feature>
<dbReference type="InterPro" id="IPR011029">
    <property type="entry name" value="DEATH-like_dom_sf"/>
</dbReference>
<feature type="compositionally biased region" description="Polar residues" evidence="1">
    <location>
        <begin position="408"/>
        <end position="418"/>
    </location>
</feature>
<dbReference type="Gene3D" id="1.10.533.10">
    <property type="entry name" value="Death Domain, Fas"/>
    <property type="match status" value="1"/>
</dbReference>
<evidence type="ECO:0000313" key="3">
    <source>
        <dbReference type="EMBL" id="VDI20417.1"/>
    </source>
</evidence>
<comment type="caution">
    <text evidence="3">The sequence shown here is derived from an EMBL/GenBank/DDBJ whole genome shotgun (WGS) entry which is preliminary data.</text>
</comment>
<gene>
    <name evidence="3" type="ORF">MGAL_10B058439</name>
</gene>
<feature type="compositionally biased region" description="Basic residues" evidence="1">
    <location>
        <begin position="556"/>
        <end position="567"/>
    </location>
</feature>
<proteinExistence type="predicted"/>
<evidence type="ECO:0000256" key="1">
    <source>
        <dbReference type="SAM" id="MobiDB-lite"/>
    </source>
</evidence>
<dbReference type="CDD" id="cd01671">
    <property type="entry name" value="CARD"/>
    <property type="match status" value="1"/>
</dbReference>
<feature type="region of interest" description="Disordered" evidence="1">
    <location>
        <begin position="261"/>
        <end position="282"/>
    </location>
</feature>
<accession>A0A8B6DK81</accession>
<dbReference type="Proteomes" id="UP000596742">
    <property type="component" value="Unassembled WGS sequence"/>
</dbReference>
<feature type="domain" description="CARD" evidence="2">
    <location>
        <begin position="27"/>
        <end position="106"/>
    </location>
</feature>
<feature type="region of interest" description="Disordered" evidence="1">
    <location>
        <begin position="460"/>
        <end position="484"/>
    </location>
</feature>
<dbReference type="EMBL" id="UYJE01003581">
    <property type="protein sequence ID" value="VDI20417.1"/>
    <property type="molecule type" value="Genomic_DNA"/>
</dbReference>
<organism evidence="3 4">
    <name type="scientific">Mytilus galloprovincialis</name>
    <name type="common">Mediterranean mussel</name>
    <dbReference type="NCBI Taxonomy" id="29158"/>
    <lineage>
        <taxon>Eukaryota</taxon>
        <taxon>Metazoa</taxon>
        <taxon>Spiralia</taxon>
        <taxon>Lophotrochozoa</taxon>
        <taxon>Mollusca</taxon>
        <taxon>Bivalvia</taxon>
        <taxon>Autobranchia</taxon>
        <taxon>Pteriomorphia</taxon>
        <taxon>Mytilida</taxon>
        <taxon>Mytiloidea</taxon>
        <taxon>Mytilidae</taxon>
        <taxon>Mytilinae</taxon>
        <taxon>Mytilus</taxon>
    </lineage>
</organism>
<sequence length="567" mass="64570">MKTASSMERRQHFQETNTGNRHFSHDSFGMHKEVLQECLEQMVKDIDLENTDLLDDLQTAECLTSDEAVEIIRKPSRRDQVRKLVLHLGRKSSERFSVFLENIQKTSNYPHLAENLMQSYNRRKNRVTNLSSVPKCLVCVLKQDVFVKDVIDKLYSNGLVSLETFELVIDQVENDNKMNWEIILTQLKRSRDPRKARQVLQEALSKKYEHISARINKTHFPEIMCQCRNINRKLLFIPASLNSDTTGSLGDVSTTSDRKLFTSSTHQNQTRESLSSAKSDNSTHIDYSNIPSTVAWVESIPNDQFIEFNNDISDVVDELVNENRSILSIDMDSVSKTGNLDIEEDLESKSTSAFKILEREKKTYIQLLHPHRMQVWCLESRVHQNLHLRKKSSGGVSDTGKKKGQSKPHVSSSINKNTSIGRAAESLSEIGTIYLSKTDKPKSTILSTNHRSKKPMFRNKDLVKDHDSNKIIKSTSMPSSNQSDHCSILQNVFFEEQRKIHGESLVGNTGNISDNRSSTGTVKQSGNQKKTKSEDTSKENGLRQTTVCSSGDSKKSHGNRKRRKKRK</sequence>
<feature type="compositionally biased region" description="Basic and acidic residues" evidence="1">
    <location>
        <begin position="460"/>
        <end position="470"/>
    </location>
</feature>
<dbReference type="Pfam" id="PF00619">
    <property type="entry name" value="CARD"/>
    <property type="match status" value="1"/>
</dbReference>
<feature type="compositionally biased region" description="Polar residues" evidence="1">
    <location>
        <begin position="471"/>
        <end position="484"/>
    </location>
</feature>
<evidence type="ECO:0000313" key="4">
    <source>
        <dbReference type="Proteomes" id="UP000596742"/>
    </source>
</evidence>
<feature type="compositionally biased region" description="Basic and acidic residues" evidence="1">
    <location>
        <begin position="531"/>
        <end position="541"/>
    </location>
</feature>
<feature type="region of interest" description="Disordered" evidence="1">
    <location>
        <begin position="505"/>
        <end position="567"/>
    </location>
</feature>
<dbReference type="SUPFAM" id="SSF47986">
    <property type="entry name" value="DEATH domain"/>
    <property type="match status" value="1"/>
</dbReference>
<reference evidence="3" key="1">
    <citation type="submission" date="2018-11" db="EMBL/GenBank/DDBJ databases">
        <authorList>
            <person name="Alioto T."/>
            <person name="Alioto T."/>
        </authorList>
    </citation>
    <scope>NUCLEOTIDE SEQUENCE</scope>
</reference>
<feature type="compositionally biased region" description="Polar residues" evidence="1">
    <location>
        <begin position="506"/>
        <end position="528"/>
    </location>
</feature>
<dbReference type="GO" id="GO:0042981">
    <property type="term" value="P:regulation of apoptotic process"/>
    <property type="evidence" value="ECO:0007669"/>
    <property type="project" value="InterPro"/>
</dbReference>
<dbReference type="OrthoDB" id="6143648at2759"/>
<protein>
    <recommendedName>
        <fullName evidence="2">CARD domain-containing protein</fullName>
    </recommendedName>
</protein>
<keyword evidence="4" id="KW-1185">Reference proteome</keyword>